<feature type="region of interest" description="Disordered" evidence="10">
    <location>
        <begin position="459"/>
        <end position="479"/>
    </location>
</feature>
<gene>
    <name evidence="13" type="primary">tig</name>
    <name evidence="13" type="ORF">KUV50_17205</name>
</gene>
<name>A0A953LAF7_9BACT</name>
<dbReference type="InterPro" id="IPR008880">
    <property type="entry name" value="Trigger_fac_C"/>
</dbReference>
<dbReference type="EMBL" id="JAHVHU010000019">
    <property type="protein sequence ID" value="MBY5959895.1"/>
    <property type="molecule type" value="Genomic_DNA"/>
</dbReference>
<dbReference type="InterPro" id="IPR008881">
    <property type="entry name" value="Trigger_fac_ribosome-bd_bac"/>
</dbReference>
<keyword evidence="7" id="KW-0143">Chaperone</keyword>
<dbReference type="Gene3D" id="1.10.3120.10">
    <property type="entry name" value="Trigger factor, C-terminal domain"/>
    <property type="match status" value="1"/>
</dbReference>
<evidence type="ECO:0000256" key="3">
    <source>
        <dbReference type="ARBA" id="ARBA00005464"/>
    </source>
</evidence>
<dbReference type="GO" id="GO:0044183">
    <property type="term" value="F:protein folding chaperone"/>
    <property type="evidence" value="ECO:0007669"/>
    <property type="project" value="TreeGrafter"/>
</dbReference>
<comment type="subcellular location">
    <subcellularLocation>
        <location evidence="2">Cytoplasm</location>
    </subcellularLocation>
</comment>
<dbReference type="SUPFAM" id="SSF109998">
    <property type="entry name" value="Triger factor/SurA peptide-binding domain-like"/>
    <property type="match status" value="1"/>
</dbReference>
<dbReference type="Pfam" id="PF05697">
    <property type="entry name" value="Trigger_N"/>
    <property type="match status" value="1"/>
</dbReference>
<accession>A0A953LAF7</accession>
<keyword evidence="8 13" id="KW-0413">Isomerase</keyword>
<evidence type="ECO:0000256" key="6">
    <source>
        <dbReference type="ARBA" id="ARBA00023110"/>
    </source>
</evidence>
<dbReference type="GO" id="GO:0043335">
    <property type="term" value="P:protein unfolding"/>
    <property type="evidence" value="ECO:0007669"/>
    <property type="project" value="TreeGrafter"/>
</dbReference>
<dbReference type="EC" id="5.2.1.8" evidence="4"/>
<dbReference type="GO" id="GO:0015031">
    <property type="term" value="P:protein transport"/>
    <property type="evidence" value="ECO:0007669"/>
    <property type="project" value="InterPro"/>
</dbReference>
<evidence type="ECO:0000256" key="7">
    <source>
        <dbReference type="ARBA" id="ARBA00023186"/>
    </source>
</evidence>
<dbReference type="PANTHER" id="PTHR30560:SF3">
    <property type="entry name" value="TRIGGER FACTOR-LIKE PROTEIN TIG, CHLOROPLASTIC"/>
    <property type="match status" value="1"/>
</dbReference>
<evidence type="ECO:0000256" key="8">
    <source>
        <dbReference type="ARBA" id="ARBA00023235"/>
    </source>
</evidence>
<dbReference type="PIRSF" id="PIRSF003095">
    <property type="entry name" value="Trigger_factor"/>
    <property type="match status" value="1"/>
</dbReference>
<feature type="domain" description="Trigger factor C-terminal" evidence="12">
    <location>
        <begin position="282"/>
        <end position="407"/>
    </location>
</feature>
<dbReference type="Gene3D" id="3.30.70.1050">
    <property type="entry name" value="Trigger factor ribosome-binding domain"/>
    <property type="match status" value="1"/>
</dbReference>
<evidence type="ECO:0000256" key="1">
    <source>
        <dbReference type="ARBA" id="ARBA00000971"/>
    </source>
</evidence>
<dbReference type="AlphaFoldDB" id="A0A953LAF7"/>
<comment type="caution">
    <text evidence="13">The sequence shown here is derived from an EMBL/GenBank/DDBJ whole genome shotgun (WGS) entry which is preliminary data.</text>
</comment>
<dbReference type="GO" id="GO:0003755">
    <property type="term" value="F:peptidyl-prolyl cis-trans isomerase activity"/>
    <property type="evidence" value="ECO:0007669"/>
    <property type="project" value="UniProtKB-KW"/>
</dbReference>
<dbReference type="RefSeq" id="WP_222581432.1">
    <property type="nucleotide sequence ID" value="NZ_JAHVHU010000019.1"/>
</dbReference>
<dbReference type="SUPFAM" id="SSF102735">
    <property type="entry name" value="Trigger factor ribosome-binding domain"/>
    <property type="match status" value="1"/>
</dbReference>
<keyword evidence="6" id="KW-0697">Rotamase</keyword>
<comment type="similarity">
    <text evidence="3">Belongs to the FKBP-type PPIase family. Tig subfamily.</text>
</comment>
<evidence type="ECO:0000256" key="10">
    <source>
        <dbReference type="SAM" id="MobiDB-lite"/>
    </source>
</evidence>
<dbReference type="InterPro" id="IPR027304">
    <property type="entry name" value="Trigger_fact/SurA_dom_sf"/>
</dbReference>
<sequence>MNIDFTNNDDQTALIEVTVEPQDYKEDFESEIKSYQKKVNLKGFRKGKTPKSMIRKMYGSSVLTEIVTKKLQDALFEYLDSEKVDVLGQPIPSEDQEPLDFKVGEDLSYSFKFDLGLVPDFELAGIDDSYHYYDAVISDEVIDQQIDTLRRRGGTRESVESDFEEDDLISFNAREMEAGEVKDNGLETTFEVMVSMMEDEFKEKVLAAKVGDAIEFDIFKVEKDMSDEKVRKYLMNLDEEEADQEVNPEFRGEIVDATRLIKADLDEEFLTTAFGEEVKTEEEAREFIKKDLKQYLDEQADSLLFQEVHDKLMEETEIDMPDAFLKRWMLHNQNEDGSEPMTAEDIEQRYDDQFRESLRWQLISDKILKKYEVTVEKEEILEELGRRIQQYMPGQQLNQEVYNQILQSLANDEKQVQDAHGQIRTTKMFKALKVDLNLDKEEISQDDFEAKLKDIAEARQREAEASQASQDDLEIGEEE</sequence>
<comment type="catalytic activity">
    <reaction evidence="1">
        <text>[protein]-peptidylproline (omega=180) = [protein]-peptidylproline (omega=0)</text>
        <dbReference type="Rhea" id="RHEA:16237"/>
        <dbReference type="Rhea" id="RHEA-COMP:10747"/>
        <dbReference type="Rhea" id="RHEA-COMP:10748"/>
        <dbReference type="ChEBI" id="CHEBI:83833"/>
        <dbReference type="ChEBI" id="CHEBI:83834"/>
        <dbReference type="EC" id="5.2.1.8"/>
    </reaction>
</comment>
<protein>
    <recommendedName>
        <fullName evidence="5">Trigger factor</fullName>
        <ecNumber evidence="4">5.2.1.8</ecNumber>
    </recommendedName>
    <alternativeName>
        <fullName evidence="9">PPIase</fullName>
    </alternativeName>
</protein>
<evidence type="ECO:0000313" key="13">
    <source>
        <dbReference type="EMBL" id="MBY5959895.1"/>
    </source>
</evidence>
<evidence type="ECO:0000259" key="12">
    <source>
        <dbReference type="Pfam" id="PF05698"/>
    </source>
</evidence>
<dbReference type="InterPro" id="IPR005215">
    <property type="entry name" value="Trig_fac"/>
</dbReference>
<evidence type="ECO:0000256" key="5">
    <source>
        <dbReference type="ARBA" id="ARBA00016902"/>
    </source>
</evidence>
<keyword evidence="14" id="KW-1185">Reference proteome</keyword>
<dbReference type="GO" id="GO:0051083">
    <property type="term" value="P:'de novo' cotranslational protein folding"/>
    <property type="evidence" value="ECO:0007669"/>
    <property type="project" value="TreeGrafter"/>
</dbReference>
<feature type="domain" description="Trigger factor ribosome-binding bacterial" evidence="11">
    <location>
        <begin position="1"/>
        <end position="149"/>
    </location>
</feature>
<dbReference type="NCBIfam" id="TIGR00115">
    <property type="entry name" value="tig"/>
    <property type="match status" value="1"/>
</dbReference>
<dbReference type="Pfam" id="PF05698">
    <property type="entry name" value="Trigger_C"/>
    <property type="match status" value="1"/>
</dbReference>
<dbReference type="Proteomes" id="UP000753961">
    <property type="component" value="Unassembled WGS sequence"/>
</dbReference>
<evidence type="ECO:0000259" key="11">
    <source>
        <dbReference type="Pfam" id="PF05697"/>
    </source>
</evidence>
<evidence type="ECO:0000256" key="2">
    <source>
        <dbReference type="ARBA" id="ARBA00004496"/>
    </source>
</evidence>
<reference evidence="13" key="1">
    <citation type="submission" date="2021-06" db="EMBL/GenBank/DDBJ databases">
        <title>44 bacteria genomes isolated from Dapeng, Shenzhen.</title>
        <authorList>
            <person name="Zheng W."/>
            <person name="Yu S."/>
            <person name="Huang Y."/>
        </authorList>
    </citation>
    <scope>NUCLEOTIDE SEQUENCE</scope>
    <source>
        <strain evidence="13">DP5N28-2</strain>
    </source>
</reference>
<proteinExistence type="inferred from homology"/>
<evidence type="ECO:0000256" key="9">
    <source>
        <dbReference type="ARBA" id="ARBA00029986"/>
    </source>
</evidence>
<organism evidence="13 14">
    <name type="scientific">Membranihabitans marinus</name>
    <dbReference type="NCBI Taxonomy" id="1227546"/>
    <lineage>
        <taxon>Bacteria</taxon>
        <taxon>Pseudomonadati</taxon>
        <taxon>Bacteroidota</taxon>
        <taxon>Saprospiria</taxon>
        <taxon>Saprospirales</taxon>
        <taxon>Saprospiraceae</taxon>
        <taxon>Membranihabitans</taxon>
    </lineage>
</organism>
<dbReference type="InterPro" id="IPR037041">
    <property type="entry name" value="Trigger_fac_C_sf"/>
</dbReference>
<dbReference type="GO" id="GO:0043022">
    <property type="term" value="F:ribosome binding"/>
    <property type="evidence" value="ECO:0007669"/>
    <property type="project" value="TreeGrafter"/>
</dbReference>
<dbReference type="GO" id="GO:0005737">
    <property type="term" value="C:cytoplasm"/>
    <property type="evidence" value="ECO:0007669"/>
    <property type="project" value="UniProtKB-SubCell"/>
</dbReference>
<dbReference type="PANTHER" id="PTHR30560">
    <property type="entry name" value="TRIGGER FACTOR CHAPERONE AND PEPTIDYL-PROLYL CIS/TRANS ISOMERASE"/>
    <property type="match status" value="1"/>
</dbReference>
<evidence type="ECO:0000256" key="4">
    <source>
        <dbReference type="ARBA" id="ARBA00013194"/>
    </source>
</evidence>
<dbReference type="InterPro" id="IPR036611">
    <property type="entry name" value="Trigger_fac_ribosome-bd_sf"/>
</dbReference>
<evidence type="ECO:0000313" key="14">
    <source>
        <dbReference type="Proteomes" id="UP000753961"/>
    </source>
</evidence>